<evidence type="ECO:0000256" key="7">
    <source>
        <dbReference type="ARBA" id="ARBA00023136"/>
    </source>
</evidence>
<feature type="transmembrane region" description="Helical" evidence="8">
    <location>
        <begin position="28"/>
        <end position="50"/>
    </location>
</feature>
<accession>X1CYT1</accession>
<evidence type="ECO:0000256" key="5">
    <source>
        <dbReference type="ARBA" id="ARBA00022692"/>
    </source>
</evidence>
<dbReference type="InterPro" id="IPR007387">
    <property type="entry name" value="TRAP_DctQ"/>
</dbReference>
<dbReference type="InterPro" id="IPR055348">
    <property type="entry name" value="DctQ"/>
</dbReference>
<dbReference type="EMBL" id="BART01039411">
    <property type="protein sequence ID" value="GAH13681.1"/>
    <property type="molecule type" value="Genomic_DNA"/>
</dbReference>
<proteinExistence type="predicted"/>
<dbReference type="AlphaFoldDB" id="X1CYT1"/>
<organism evidence="10">
    <name type="scientific">marine sediment metagenome</name>
    <dbReference type="NCBI Taxonomy" id="412755"/>
    <lineage>
        <taxon>unclassified sequences</taxon>
        <taxon>metagenomes</taxon>
        <taxon>ecological metagenomes</taxon>
    </lineage>
</organism>
<evidence type="ECO:0000259" key="9">
    <source>
        <dbReference type="Pfam" id="PF04290"/>
    </source>
</evidence>
<keyword evidence="5 8" id="KW-0812">Transmembrane</keyword>
<feature type="transmembrane region" description="Helical" evidence="8">
    <location>
        <begin position="70"/>
        <end position="91"/>
    </location>
</feature>
<evidence type="ECO:0000256" key="3">
    <source>
        <dbReference type="ARBA" id="ARBA00022475"/>
    </source>
</evidence>
<keyword evidence="7 8" id="KW-0472">Membrane</keyword>
<evidence type="ECO:0000256" key="1">
    <source>
        <dbReference type="ARBA" id="ARBA00004429"/>
    </source>
</evidence>
<name>X1CYT1_9ZZZZ</name>
<keyword evidence="6 8" id="KW-1133">Transmembrane helix</keyword>
<evidence type="ECO:0000313" key="10">
    <source>
        <dbReference type="EMBL" id="GAH13681.1"/>
    </source>
</evidence>
<keyword evidence="2" id="KW-0813">Transport</keyword>
<feature type="domain" description="Tripartite ATP-independent periplasmic transporters DctQ component" evidence="9">
    <location>
        <begin position="2"/>
        <end position="97"/>
    </location>
</feature>
<evidence type="ECO:0000256" key="8">
    <source>
        <dbReference type="SAM" id="Phobius"/>
    </source>
</evidence>
<dbReference type="Pfam" id="PF04290">
    <property type="entry name" value="DctQ"/>
    <property type="match status" value="1"/>
</dbReference>
<protein>
    <recommendedName>
        <fullName evidence="9">Tripartite ATP-independent periplasmic transporters DctQ component domain-containing protein</fullName>
    </recommendedName>
</protein>
<sequence>MAGAYDLVTKAHIRVDFLYEHLSLRGKAIIDLITFPLFVLIITILVWKGIDFFWFSLSHLERSASMWAPPIYPVKIIIPLAAFLGGLQGLADFIRNLITAITGKRPAI</sequence>
<gene>
    <name evidence="10" type="ORF">S01H4_64788</name>
</gene>
<comment type="subcellular location">
    <subcellularLocation>
        <location evidence="1">Cell inner membrane</location>
        <topology evidence="1">Multi-pass membrane protein</topology>
    </subcellularLocation>
</comment>
<comment type="caution">
    <text evidence="10">The sequence shown here is derived from an EMBL/GenBank/DDBJ whole genome shotgun (WGS) entry which is preliminary data.</text>
</comment>
<evidence type="ECO:0000256" key="2">
    <source>
        <dbReference type="ARBA" id="ARBA00022448"/>
    </source>
</evidence>
<dbReference type="PANTHER" id="PTHR35011">
    <property type="entry name" value="2,3-DIKETO-L-GULONATE TRAP TRANSPORTER SMALL PERMEASE PROTEIN YIAM"/>
    <property type="match status" value="1"/>
</dbReference>
<keyword evidence="4" id="KW-0997">Cell inner membrane</keyword>
<dbReference type="GO" id="GO:0005886">
    <property type="term" value="C:plasma membrane"/>
    <property type="evidence" value="ECO:0007669"/>
    <property type="project" value="UniProtKB-SubCell"/>
</dbReference>
<dbReference type="PANTHER" id="PTHR35011:SF4">
    <property type="entry name" value="SLL1102 PROTEIN"/>
    <property type="match status" value="1"/>
</dbReference>
<reference evidence="10" key="1">
    <citation type="journal article" date="2014" name="Front. Microbiol.">
        <title>High frequency of phylogenetically diverse reductive dehalogenase-homologous genes in deep subseafloor sedimentary metagenomes.</title>
        <authorList>
            <person name="Kawai M."/>
            <person name="Futagami T."/>
            <person name="Toyoda A."/>
            <person name="Takaki Y."/>
            <person name="Nishi S."/>
            <person name="Hori S."/>
            <person name="Arai W."/>
            <person name="Tsubouchi T."/>
            <person name="Morono Y."/>
            <person name="Uchiyama I."/>
            <person name="Ito T."/>
            <person name="Fujiyama A."/>
            <person name="Inagaki F."/>
            <person name="Takami H."/>
        </authorList>
    </citation>
    <scope>NUCLEOTIDE SEQUENCE</scope>
    <source>
        <strain evidence="10">Expedition CK06-06</strain>
    </source>
</reference>
<keyword evidence="3" id="KW-1003">Cell membrane</keyword>
<evidence type="ECO:0000256" key="6">
    <source>
        <dbReference type="ARBA" id="ARBA00022989"/>
    </source>
</evidence>
<evidence type="ECO:0000256" key="4">
    <source>
        <dbReference type="ARBA" id="ARBA00022519"/>
    </source>
</evidence>